<feature type="transmembrane region" description="Helical" evidence="8">
    <location>
        <begin position="121"/>
        <end position="139"/>
    </location>
</feature>
<feature type="transmembrane region" description="Helical" evidence="8">
    <location>
        <begin position="41"/>
        <end position="60"/>
    </location>
</feature>
<dbReference type="GO" id="GO:0005886">
    <property type="term" value="C:plasma membrane"/>
    <property type="evidence" value="ECO:0007669"/>
    <property type="project" value="UniProtKB-SubCell"/>
</dbReference>
<evidence type="ECO:0000256" key="5">
    <source>
        <dbReference type="ARBA" id="ARBA00022692"/>
    </source>
</evidence>
<feature type="non-terminal residue" evidence="9">
    <location>
        <position position="210"/>
    </location>
</feature>
<organism evidence="9">
    <name type="scientific">hydrothermal vent metagenome</name>
    <dbReference type="NCBI Taxonomy" id="652676"/>
    <lineage>
        <taxon>unclassified sequences</taxon>
        <taxon>metagenomes</taxon>
        <taxon>ecological metagenomes</taxon>
    </lineage>
</organism>
<dbReference type="InterPro" id="IPR001851">
    <property type="entry name" value="ABC_transp_permease"/>
</dbReference>
<evidence type="ECO:0000313" key="9">
    <source>
        <dbReference type="EMBL" id="VAW04807.1"/>
    </source>
</evidence>
<dbReference type="PANTHER" id="PTHR32196">
    <property type="entry name" value="ABC TRANSPORTER PERMEASE PROTEIN YPHD-RELATED-RELATED"/>
    <property type="match status" value="1"/>
</dbReference>
<evidence type="ECO:0000256" key="4">
    <source>
        <dbReference type="ARBA" id="ARBA00022519"/>
    </source>
</evidence>
<keyword evidence="4" id="KW-0997">Cell inner membrane</keyword>
<keyword evidence="5 8" id="KW-0812">Transmembrane</keyword>
<dbReference type="AlphaFoldDB" id="A0A3B0SUQ0"/>
<comment type="subcellular location">
    <subcellularLocation>
        <location evidence="1">Cell membrane</location>
        <topology evidence="1">Multi-pass membrane protein</topology>
    </subcellularLocation>
</comment>
<dbReference type="PANTHER" id="PTHR32196:SF29">
    <property type="entry name" value="AUTOINDUCER 2 IMPORT SYSTEM PERMEASE PROTEIN LSRC"/>
    <property type="match status" value="1"/>
</dbReference>
<dbReference type="CDD" id="cd06579">
    <property type="entry name" value="TM_PBP1_transp_AraH_like"/>
    <property type="match status" value="1"/>
</dbReference>
<name>A0A3B0SUQ0_9ZZZZ</name>
<keyword evidence="6 8" id="KW-1133">Transmembrane helix</keyword>
<keyword evidence="2" id="KW-0813">Transport</keyword>
<feature type="transmembrane region" description="Helical" evidence="8">
    <location>
        <begin position="90"/>
        <end position="109"/>
    </location>
</feature>
<dbReference type="EMBL" id="UOEF01000418">
    <property type="protein sequence ID" value="VAW04807.1"/>
    <property type="molecule type" value="Genomic_DNA"/>
</dbReference>
<dbReference type="GO" id="GO:0022857">
    <property type="term" value="F:transmembrane transporter activity"/>
    <property type="evidence" value="ECO:0007669"/>
    <property type="project" value="InterPro"/>
</dbReference>
<keyword evidence="3" id="KW-1003">Cell membrane</keyword>
<gene>
    <name evidence="9" type="ORF">MNBD_ALPHA04-459</name>
</gene>
<feature type="transmembrane region" description="Helical" evidence="8">
    <location>
        <begin position="12"/>
        <end position="29"/>
    </location>
</feature>
<evidence type="ECO:0000256" key="6">
    <source>
        <dbReference type="ARBA" id="ARBA00022989"/>
    </source>
</evidence>
<proteinExistence type="predicted"/>
<accession>A0A3B0SUQ0</accession>
<dbReference type="Pfam" id="PF02653">
    <property type="entry name" value="BPD_transp_2"/>
    <property type="match status" value="1"/>
</dbReference>
<reference evidence="9" key="1">
    <citation type="submission" date="2018-06" db="EMBL/GenBank/DDBJ databases">
        <authorList>
            <person name="Zhirakovskaya E."/>
        </authorList>
    </citation>
    <scope>NUCLEOTIDE SEQUENCE</scope>
</reference>
<keyword evidence="7 8" id="KW-0472">Membrane</keyword>
<evidence type="ECO:0000256" key="7">
    <source>
        <dbReference type="ARBA" id="ARBA00023136"/>
    </source>
</evidence>
<evidence type="ECO:0000256" key="1">
    <source>
        <dbReference type="ARBA" id="ARBA00004651"/>
    </source>
</evidence>
<evidence type="ECO:0000256" key="2">
    <source>
        <dbReference type="ARBA" id="ARBA00022448"/>
    </source>
</evidence>
<protein>
    <submittedName>
        <fullName evidence="9">Ribose ABC transport system, permease protein RbsC (TC 3.A.1.2.1)</fullName>
    </submittedName>
</protein>
<evidence type="ECO:0000256" key="8">
    <source>
        <dbReference type="SAM" id="Phobius"/>
    </source>
</evidence>
<sequence length="210" mass="23196">MKVIHAIFFRRESGILVMIVLFCLIVGFYKPQFLSLSSLRIVLLLTPLILIGAMAQMLVLVARHVDLSIGSMLGFSAMVVGLMYREFPDIWWIVGFPVAILTGATLGLFNGLLVTIFKLPSIIVTLGTLSIYRGLTFIISDARQINRSVIPTELKAMSRTSPVFDIPWIILLAFGVAVMTYFLARHTQLGRQIYALGSNPKAAPLRGISV</sequence>
<feature type="transmembrane region" description="Helical" evidence="8">
    <location>
        <begin position="166"/>
        <end position="184"/>
    </location>
</feature>
<feature type="transmembrane region" description="Helical" evidence="8">
    <location>
        <begin position="67"/>
        <end position="84"/>
    </location>
</feature>
<evidence type="ECO:0000256" key="3">
    <source>
        <dbReference type="ARBA" id="ARBA00022475"/>
    </source>
</evidence>